<sequence>MSRIPQHATSTDPNVLAALEVRALLEAEFRIRALDFAHEHGGPDASAKLWRAPDRHGDGTIIVLTGIGAARKPATGSWTRHRDGWRPYKSDPLHQAMSTIRATLPGAPGLPNIIDGGRDDRGRHWTLYPDPILVGDAAWFGLSMPPAAEQPDGVELGPQWVEATGSAYAAAADAVRS</sequence>
<dbReference type="Proteomes" id="UP000564629">
    <property type="component" value="Unassembled WGS sequence"/>
</dbReference>
<gene>
    <name evidence="1" type="ORF">CHO01_21870</name>
    <name evidence="2" type="ORF">HNR08_003426</name>
</gene>
<dbReference type="Proteomes" id="UP000321723">
    <property type="component" value="Unassembled WGS sequence"/>
</dbReference>
<evidence type="ECO:0000313" key="2">
    <source>
        <dbReference type="EMBL" id="MBB5474690.1"/>
    </source>
</evidence>
<dbReference type="AlphaFoldDB" id="A0A511FCV3"/>
<evidence type="ECO:0000313" key="3">
    <source>
        <dbReference type="Proteomes" id="UP000321723"/>
    </source>
</evidence>
<dbReference type="EMBL" id="JACHDN010000001">
    <property type="protein sequence ID" value="MBB5474690.1"/>
    <property type="molecule type" value="Genomic_DNA"/>
</dbReference>
<accession>A0A511FCV3</accession>
<organism evidence="1 3">
    <name type="scientific">Cellulomonas hominis</name>
    <dbReference type="NCBI Taxonomy" id="156981"/>
    <lineage>
        <taxon>Bacteria</taxon>
        <taxon>Bacillati</taxon>
        <taxon>Actinomycetota</taxon>
        <taxon>Actinomycetes</taxon>
        <taxon>Micrococcales</taxon>
        <taxon>Cellulomonadaceae</taxon>
        <taxon>Cellulomonas</taxon>
    </lineage>
</organism>
<proteinExistence type="predicted"/>
<reference evidence="1 3" key="1">
    <citation type="submission" date="2019-07" db="EMBL/GenBank/DDBJ databases">
        <title>Whole genome shotgun sequence of Cellulomonas hominis NBRC 16055.</title>
        <authorList>
            <person name="Hosoyama A."/>
            <person name="Uohara A."/>
            <person name="Ohji S."/>
            <person name="Ichikawa N."/>
        </authorList>
    </citation>
    <scope>NUCLEOTIDE SEQUENCE [LARGE SCALE GENOMIC DNA]</scope>
    <source>
        <strain evidence="1 3">NBRC 16055</strain>
    </source>
</reference>
<dbReference type="EMBL" id="BJVQ01000029">
    <property type="protein sequence ID" value="GEL47071.1"/>
    <property type="molecule type" value="Genomic_DNA"/>
</dbReference>
<evidence type="ECO:0000313" key="4">
    <source>
        <dbReference type="Proteomes" id="UP000564629"/>
    </source>
</evidence>
<protein>
    <submittedName>
        <fullName evidence="1">Uncharacterized protein</fullName>
    </submittedName>
</protein>
<comment type="caution">
    <text evidence="1">The sequence shown here is derived from an EMBL/GenBank/DDBJ whole genome shotgun (WGS) entry which is preliminary data.</text>
</comment>
<evidence type="ECO:0000313" key="1">
    <source>
        <dbReference type="EMBL" id="GEL47071.1"/>
    </source>
</evidence>
<name>A0A511FCV3_9CELL</name>
<dbReference type="RefSeq" id="WP_146837853.1">
    <property type="nucleotide sequence ID" value="NZ_BJVQ01000029.1"/>
</dbReference>
<reference evidence="2 4" key="2">
    <citation type="submission" date="2020-08" db="EMBL/GenBank/DDBJ databases">
        <title>Sequencing the genomes of 1000 actinobacteria strains.</title>
        <authorList>
            <person name="Klenk H.-P."/>
        </authorList>
    </citation>
    <scope>NUCLEOTIDE SEQUENCE [LARGE SCALE GENOMIC DNA]</scope>
    <source>
        <strain evidence="2 4">DSM 9581</strain>
    </source>
</reference>
<keyword evidence="3" id="KW-1185">Reference proteome</keyword>